<keyword evidence="2 5" id="KW-0812">Transmembrane</keyword>
<feature type="transmembrane region" description="Helical" evidence="5">
    <location>
        <begin position="104"/>
        <end position="125"/>
    </location>
</feature>
<feature type="transmembrane region" description="Helical" evidence="5">
    <location>
        <begin position="324"/>
        <end position="346"/>
    </location>
</feature>
<evidence type="ECO:0000256" key="2">
    <source>
        <dbReference type="ARBA" id="ARBA00022692"/>
    </source>
</evidence>
<dbReference type="Proteomes" id="UP000633943">
    <property type="component" value="Unassembled WGS sequence"/>
</dbReference>
<keyword evidence="3 5" id="KW-1133">Transmembrane helix</keyword>
<protein>
    <submittedName>
        <fullName evidence="7">FUSC family protein</fullName>
    </submittedName>
</protein>
<evidence type="ECO:0000256" key="3">
    <source>
        <dbReference type="ARBA" id="ARBA00022989"/>
    </source>
</evidence>
<feature type="transmembrane region" description="Helical" evidence="5">
    <location>
        <begin position="155"/>
        <end position="175"/>
    </location>
</feature>
<reference evidence="7 8" key="1">
    <citation type="submission" date="2019-12" db="EMBL/GenBank/DDBJ databases">
        <title>Comparative genomics gives insights into the taxonomy of the Azoarcus-Aromatoleum group and reveals separate origins of nif in the plant-associated Azoarcus and non-plant-associated Aromatoleum sub-groups.</title>
        <authorList>
            <person name="Lafos M."/>
            <person name="Maluk M."/>
            <person name="Batista M."/>
            <person name="Junghare M."/>
            <person name="Carmona M."/>
            <person name="Faoro H."/>
            <person name="Cruz L.M."/>
            <person name="Battistoni F."/>
            <person name="De Souza E."/>
            <person name="Pedrosa F."/>
            <person name="Chen W.-M."/>
            <person name="Poole P.S."/>
            <person name="Dixon R.A."/>
            <person name="James E.K."/>
        </authorList>
    </citation>
    <scope>NUCLEOTIDE SEQUENCE [LARGE SCALE GENOMIC DNA]</scope>
    <source>
        <strain evidence="7 8">PbN1</strain>
    </source>
</reference>
<feature type="transmembrane region" description="Helical" evidence="5">
    <location>
        <begin position="249"/>
        <end position="265"/>
    </location>
</feature>
<sequence length="364" mass="39482">MTPNNPGSRLKNVLRTEWQHLTTVNRSDRLWQMPFAAALATGLPLLVGAWFDHLDYGLISSLGGLVFLYTPNTPLYHRMVSLMACAFAMTACYALGVLSHFVPALMMLALVFIAILVTMLCRFYALGPPGSLFFIMAAAIGAYSPTPLLQVPLVVGLIFMGALLACLIAFFYSLYALHVQAPDPAAPLPLPTFDFVLFDSVVIGVFVGISLALAQVLQLERPYWVPVSCLAVIQGASLRAVWNKQLHRVVGTSIGLLVSWGLLLLPLDKWSISLAMMVLAFVIETAVVRHYGFAAIFITPLTILLAEAATLGSGSPAALIEARFFDTVLGCLVGLAGGVCLHDLRFRAVMGQQIRRLIPARLVR</sequence>
<accession>A0ABX1NTL2</accession>
<dbReference type="InterPro" id="IPR049453">
    <property type="entry name" value="Memb_transporter_dom"/>
</dbReference>
<evidence type="ECO:0000256" key="1">
    <source>
        <dbReference type="ARBA" id="ARBA00004141"/>
    </source>
</evidence>
<dbReference type="Pfam" id="PF13515">
    <property type="entry name" value="FUSC_2"/>
    <property type="match status" value="1"/>
</dbReference>
<dbReference type="RefSeq" id="WP_169202036.1">
    <property type="nucleotide sequence ID" value="NZ_CP059467.1"/>
</dbReference>
<evidence type="ECO:0000256" key="4">
    <source>
        <dbReference type="ARBA" id="ARBA00023136"/>
    </source>
</evidence>
<name>A0ABX1NTL2_9RHOO</name>
<feature type="transmembrane region" description="Helical" evidence="5">
    <location>
        <begin position="196"/>
        <end position="217"/>
    </location>
</feature>
<keyword evidence="4 5" id="KW-0472">Membrane</keyword>
<comment type="caution">
    <text evidence="7">The sequence shown here is derived from an EMBL/GenBank/DDBJ whole genome shotgun (WGS) entry which is preliminary data.</text>
</comment>
<evidence type="ECO:0000313" key="7">
    <source>
        <dbReference type="EMBL" id="NMG15355.1"/>
    </source>
</evidence>
<evidence type="ECO:0000259" key="6">
    <source>
        <dbReference type="Pfam" id="PF13515"/>
    </source>
</evidence>
<organism evidence="7 8">
    <name type="scientific">Aromatoleum bremense</name>
    <dbReference type="NCBI Taxonomy" id="76115"/>
    <lineage>
        <taxon>Bacteria</taxon>
        <taxon>Pseudomonadati</taxon>
        <taxon>Pseudomonadota</taxon>
        <taxon>Betaproteobacteria</taxon>
        <taxon>Rhodocyclales</taxon>
        <taxon>Rhodocyclaceae</taxon>
        <taxon>Aromatoleum</taxon>
    </lineage>
</organism>
<feature type="transmembrane region" description="Helical" evidence="5">
    <location>
        <begin position="56"/>
        <end position="72"/>
    </location>
</feature>
<feature type="transmembrane region" description="Helical" evidence="5">
    <location>
        <begin position="30"/>
        <end position="50"/>
    </location>
</feature>
<evidence type="ECO:0000256" key="5">
    <source>
        <dbReference type="SAM" id="Phobius"/>
    </source>
</evidence>
<proteinExistence type="predicted"/>
<dbReference type="EMBL" id="WTVP01000014">
    <property type="protein sequence ID" value="NMG15355.1"/>
    <property type="molecule type" value="Genomic_DNA"/>
</dbReference>
<feature type="domain" description="Integral membrane bound transporter" evidence="6">
    <location>
        <begin position="210"/>
        <end position="336"/>
    </location>
</feature>
<evidence type="ECO:0000313" key="8">
    <source>
        <dbReference type="Proteomes" id="UP000633943"/>
    </source>
</evidence>
<keyword evidence="8" id="KW-1185">Reference proteome</keyword>
<gene>
    <name evidence="7" type="ORF">GPA24_07330</name>
</gene>
<comment type="subcellular location">
    <subcellularLocation>
        <location evidence="1">Membrane</location>
        <topology evidence="1">Multi-pass membrane protein</topology>
    </subcellularLocation>
</comment>
<feature type="transmembrane region" description="Helical" evidence="5">
    <location>
        <begin position="293"/>
        <end position="312"/>
    </location>
</feature>
<feature type="transmembrane region" description="Helical" evidence="5">
    <location>
        <begin position="132"/>
        <end position="149"/>
    </location>
</feature>